<name>A0A1E1KFS5_9HELO</name>
<gene>
    <name evidence="2" type="ORF">RCO7_02627</name>
</gene>
<dbReference type="Proteomes" id="UP000178129">
    <property type="component" value="Unassembled WGS sequence"/>
</dbReference>
<dbReference type="PANTHER" id="PTHR31252">
    <property type="entry name" value="DUF4419 DOMAIN-CONTAINING PROTEIN"/>
    <property type="match status" value="1"/>
</dbReference>
<reference evidence="3" key="1">
    <citation type="submission" date="2016-03" db="EMBL/GenBank/DDBJ databases">
        <authorList>
            <person name="Ploux O."/>
        </authorList>
    </citation>
    <scope>NUCLEOTIDE SEQUENCE [LARGE SCALE GENOMIC DNA]</scope>
    <source>
        <strain evidence="3">UK7</strain>
    </source>
</reference>
<evidence type="ECO:0000313" key="2">
    <source>
        <dbReference type="EMBL" id="CZS96840.1"/>
    </source>
</evidence>
<organism evidence="2 3">
    <name type="scientific">Rhynchosporium graminicola</name>
    <dbReference type="NCBI Taxonomy" id="2792576"/>
    <lineage>
        <taxon>Eukaryota</taxon>
        <taxon>Fungi</taxon>
        <taxon>Dikarya</taxon>
        <taxon>Ascomycota</taxon>
        <taxon>Pezizomycotina</taxon>
        <taxon>Leotiomycetes</taxon>
        <taxon>Helotiales</taxon>
        <taxon>Ploettnerulaceae</taxon>
        <taxon>Rhynchosporium</taxon>
    </lineage>
</organism>
<dbReference type="InParanoid" id="A0A1E1KFS5"/>
<keyword evidence="3" id="KW-1185">Reference proteome</keyword>
<evidence type="ECO:0000313" key="3">
    <source>
        <dbReference type="Proteomes" id="UP000178129"/>
    </source>
</evidence>
<feature type="region of interest" description="Disordered" evidence="1">
    <location>
        <begin position="1"/>
        <end position="33"/>
    </location>
</feature>
<dbReference type="PANTHER" id="PTHR31252:SF11">
    <property type="entry name" value="DUF4419 DOMAIN-CONTAINING PROTEIN"/>
    <property type="match status" value="1"/>
</dbReference>
<comment type="caution">
    <text evidence="2">The sequence shown here is derived from an EMBL/GenBank/DDBJ whole genome shotgun (WGS) entry which is preliminary data.</text>
</comment>
<sequence>MASKSLNEVNDLQTQRIKQKTVQPNNGVKVEPAPHKANPIRLYSWNSFITDTREFIQQNCHQEYEKIKNDHIIQSSFTSLSEQSPALSARNGLVSGAIYAYNHHHYLVIRPEDVWFSILTQLNFYINANAEKLRSMFVAHEGKRKLVLVAGENGMKAKYDSVFGVDWASFSFLMGKKLSENILDPTLRDWFMPAFSTTTEADQATASIILMSSMQE</sequence>
<dbReference type="EMBL" id="FJUW01000012">
    <property type="protein sequence ID" value="CZS96840.1"/>
    <property type="molecule type" value="Genomic_DNA"/>
</dbReference>
<accession>A0A1E1KFS5</accession>
<proteinExistence type="predicted"/>
<evidence type="ECO:0000256" key="1">
    <source>
        <dbReference type="SAM" id="MobiDB-lite"/>
    </source>
</evidence>
<feature type="compositionally biased region" description="Polar residues" evidence="1">
    <location>
        <begin position="1"/>
        <end position="26"/>
    </location>
</feature>
<dbReference type="InterPro" id="IPR025533">
    <property type="entry name" value="DUF4419"/>
</dbReference>
<protein>
    <submittedName>
        <fullName evidence="2">Uncharacterized protein</fullName>
    </submittedName>
</protein>
<dbReference type="Pfam" id="PF14388">
    <property type="entry name" value="DUF4419"/>
    <property type="match status" value="1"/>
</dbReference>
<dbReference type="AlphaFoldDB" id="A0A1E1KFS5"/>